<accession>A0ABW0SSN5</accession>
<feature type="transmembrane region" description="Helical" evidence="1">
    <location>
        <begin position="50"/>
        <end position="68"/>
    </location>
</feature>
<keyword evidence="1" id="KW-1133">Transmembrane helix</keyword>
<keyword evidence="3" id="KW-1185">Reference proteome</keyword>
<evidence type="ECO:0000313" key="2">
    <source>
        <dbReference type="EMBL" id="MFC5571557.1"/>
    </source>
</evidence>
<dbReference type="EMBL" id="JBHSNM010000010">
    <property type="protein sequence ID" value="MFC5571557.1"/>
    <property type="molecule type" value="Genomic_DNA"/>
</dbReference>
<comment type="caution">
    <text evidence="2">The sequence shown here is derived from an EMBL/GenBank/DDBJ whole genome shotgun (WGS) entry which is preliminary data.</text>
</comment>
<evidence type="ECO:0000313" key="3">
    <source>
        <dbReference type="Proteomes" id="UP001596036"/>
    </source>
</evidence>
<protein>
    <submittedName>
        <fullName evidence="2">Uncharacterized protein</fullName>
    </submittedName>
</protein>
<dbReference type="Proteomes" id="UP001596036">
    <property type="component" value="Unassembled WGS sequence"/>
</dbReference>
<reference evidence="3" key="1">
    <citation type="journal article" date="2019" name="Int. J. Syst. Evol. Microbiol.">
        <title>The Global Catalogue of Microorganisms (GCM) 10K type strain sequencing project: providing services to taxonomists for standard genome sequencing and annotation.</title>
        <authorList>
            <consortium name="The Broad Institute Genomics Platform"/>
            <consortium name="The Broad Institute Genome Sequencing Center for Infectious Disease"/>
            <person name="Wu L."/>
            <person name="Ma J."/>
        </authorList>
    </citation>
    <scope>NUCLEOTIDE SEQUENCE [LARGE SCALE GENOMIC DNA]</scope>
    <source>
        <strain evidence="3">KACC 11407</strain>
    </source>
</reference>
<keyword evidence="1" id="KW-0812">Transmembrane</keyword>
<evidence type="ECO:0000256" key="1">
    <source>
        <dbReference type="SAM" id="Phobius"/>
    </source>
</evidence>
<name>A0ABW0SSN5_9GAMM</name>
<gene>
    <name evidence="2" type="ORF">ACFPN1_15970</name>
</gene>
<feature type="transmembrane region" description="Helical" evidence="1">
    <location>
        <begin position="12"/>
        <end position="30"/>
    </location>
</feature>
<organism evidence="2 3">
    <name type="scientific">Lysobacter yangpyeongensis</name>
    <dbReference type="NCBI Taxonomy" id="346182"/>
    <lineage>
        <taxon>Bacteria</taxon>
        <taxon>Pseudomonadati</taxon>
        <taxon>Pseudomonadota</taxon>
        <taxon>Gammaproteobacteria</taxon>
        <taxon>Lysobacterales</taxon>
        <taxon>Lysobacteraceae</taxon>
        <taxon>Lysobacter</taxon>
    </lineage>
</organism>
<dbReference type="PROSITE" id="PS51257">
    <property type="entry name" value="PROKAR_LIPOPROTEIN"/>
    <property type="match status" value="1"/>
</dbReference>
<dbReference type="RefSeq" id="WP_386756209.1">
    <property type="nucleotide sequence ID" value="NZ_JBHSNM010000010.1"/>
</dbReference>
<sequence>MLKAIIDWWQFNFWLGTACLAAGVAVISPFLFSKTFRKRFSWSDTDLETIGLIVLVIAAVIIGLYNHFGRSSGA</sequence>
<keyword evidence="1" id="KW-0472">Membrane</keyword>
<proteinExistence type="predicted"/>